<keyword evidence="3" id="KW-0456">Lyase</keyword>
<evidence type="ECO:0000259" key="5">
    <source>
        <dbReference type="Pfam" id="PF03936"/>
    </source>
</evidence>
<dbReference type="InterPro" id="IPR034741">
    <property type="entry name" value="Terpene_cyclase-like_1_C"/>
</dbReference>
<evidence type="ECO:0000313" key="6">
    <source>
        <dbReference type="EMBL" id="KAK8936722.1"/>
    </source>
</evidence>
<organism evidence="6 7">
    <name type="scientific">Platanthera zijinensis</name>
    <dbReference type="NCBI Taxonomy" id="2320716"/>
    <lineage>
        <taxon>Eukaryota</taxon>
        <taxon>Viridiplantae</taxon>
        <taxon>Streptophyta</taxon>
        <taxon>Embryophyta</taxon>
        <taxon>Tracheophyta</taxon>
        <taxon>Spermatophyta</taxon>
        <taxon>Magnoliopsida</taxon>
        <taxon>Liliopsida</taxon>
        <taxon>Asparagales</taxon>
        <taxon>Orchidaceae</taxon>
        <taxon>Orchidoideae</taxon>
        <taxon>Orchideae</taxon>
        <taxon>Orchidinae</taxon>
        <taxon>Platanthera</taxon>
    </lineage>
</organism>
<comment type="caution">
    <text evidence="6">The sequence shown here is derived from an EMBL/GenBank/DDBJ whole genome shotgun (WGS) entry which is preliminary data.</text>
</comment>
<dbReference type="SUPFAM" id="SSF48576">
    <property type="entry name" value="Terpenoid synthases"/>
    <property type="match status" value="1"/>
</dbReference>
<dbReference type="InterPro" id="IPR044814">
    <property type="entry name" value="Terpene_cyclase_plant_C1"/>
</dbReference>
<evidence type="ECO:0000313" key="7">
    <source>
        <dbReference type="Proteomes" id="UP001418222"/>
    </source>
</evidence>
<dbReference type="PANTHER" id="PTHR31225:SF93">
    <property type="entry name" value="ALPHA-HUMULENE_(-)-(E)-BETA-CARYOPHYLLENE SYNTHASE"/>
    <property type="match status" value="1"/>
</dbReference>
<dbReference type="SFLD" id="SFLDS00005">
    <property type="entry name" value="Isoprenoid_Synthase_Type_I"/>
    <property type="match status" value="1"/>
</dbReference>
<sequence length="560" mass="65550">MEAIEHSVTLSPPVLVPPQPGVFQSNAWGDFFLTVKPMPSTEHESLRKRIEELKDVIRKKLKDAGADQLRSLEMIDAIQHLGVAYHFGLEIDEALERIQKAGFHRNNDPHTVALGFRLLRQRRFPISSDIFNKFIDQNGNLADNMKQDAKTLLSIYDASFLGIPGEQLLEKAANFTRTHLKLLVESMDPSADTTVSRALETPRFRRMERLESREYLQVYGQEKNRNEELFELAKLDFHLVQSIHLEELQNLTLWKKSIKLMENFSFARERLVELHFWMIGTYYEQCYSRARVMATKLLVLTSILDDIYDQYGTHEELQLLTDTIDRWDLMGVDLLPKYLHHFCTVLYKTFQEFEDELALEQNSFRVRYLKEEMKKLAHAYFDEVQWGNEQFVPNVEDHLRVSLRSCAYPMLACGSLVGMNEMIPQHVFDWITEFPVIIKASSFICRVMNDITSDEHEQTDKHFASIVKSYAKDYKCKEEEARKNLMELVEDAWKILNEEYLLHSNLPVFLVQPIINLARVMELFYKDKDNYTNPFSSMRDNIKLVIVEPIISQWTPFATI</sequence>
<dbReference type="Gene3D" id="1.10.600.10">
    <property type="entry name" value="Farnesyl Diphosphate Synthase"/>
    <property type="match status" value="1"/>
</dbReference>
<evidence type="ECO:0000256" key="3">
    <source>
        <dbReference type="ARBA" id="ARBA00023239"/>
    </source>
</evidence>
<keyword evidence="7" id="KW-1185">Reference proteome</keyword>
<feature type="domain" description="Terpene synthase metal-binding" evidence="5">
    <location>
        <begin position="256"/>
        <end position="494"/>
    </location>
</feature>
<protein>
    <submittedName>
        <fullName evidence="6">Alpha-humulene synthase</fullName>
    </submittedName>
</protein>
<dbReference type="Gene3D" id="1.50.10.130">
    <property type="entry name" value="Terpene synthase, N-terminal domain"/>
    <property type="match status" value="1"/>
</dbReference>
<evidence type="ECO:0000256" key="1">
    <source>
        <dbReference type="ARBA" id="ARBA00022723"/>
    </source>
</evidence>
<proteinExistence type="predicted"/>
<dbReference type="PANTHER" id="PTHR31225">
    <property type="entry name" value="OS04G0344100 PROTEIN-RELATED"/>
    <property type="match status" value="1"/>
</dbReference>
<dbReference type="Pfam" id="PF03936">
    <property type="entry name" value="Terpene_synth_C"/>
    <property type="match status" value="1"/>
</dbReference>
<dbReference type="GO" id="GO:0016102">
    <property type="term" value="P:diterpenoid biosynthetic process"/>
    <property type="evidence" value="ECO:0007669"/>
    <property type="project" value="InterPro"/>
</dbReference>
<gene>
    <name evidence="6" type="primary">ZSS1</name>
    <name evidence="6" type="ORF">KSP39_PZI012566</name>
</gene>
<evidence type="ECO:0000256" key="2">
    <source>
        <dbReference type="ARBA" id="ARBA00022842"/>
    </source>
</evidence>
<dbReference type="AlphaFoldDB" id="A0AAP0BEB8"/>
<accession>A0AAP0BEB8</accession>
<dbReference type="FunFam" id="1.10.600.10:FF:000007">
    <property type="entry name" value="Isoprene synthase, chloroplastic"/>
    <property type="match status" value="1"/>
</dbReference>
<dbReference type="GO" id="GO:0010333">
    <property type="term" value="F:terpene synthase activity"/>
    <property type="evidence" value="ECO:0007669"/>
    <property type="project" value="InterPro"/>
</dbReference>
<dbReference type="Proteomes" id="UP001418222">
    <property type="component" value="Unassembled WGS sequence"/>
</dbReference>
<dbReference type="InterPro" id="IPR001906">
    <property type="entry name" value="Terpene_synth_N"/>
</dbReference>
<name>A0AAP0BEB8_9ASPA</name>
<dbReference type="InterPro" id="IPR005630">
    <property type="entry name" value="Terpene_synthase_metal-bd"/>
</dbReference>
<feature type="domain" description="Terpene synthase N-terminal" evidence="4">
    <location>
        <begin position="28"/>
        <end position="199"/>
    </location>
</feature>
<reference evidence="6 7" key="1">
    <citation type="journal article" date="2022" name="Nat. Plants">
        <title>Genomes of leafy and leafless Platanthera orchids illuminate the evolution of mycoheterotrophy.</title>
        <authorList>
            <person name="Li M.H."/>
            <person name="Liu K.W."/>
            <person name="Li Z."/>
            <person name="Lu H.C."/>
            <person name="Ye Q.L."/>
            <person name="Zhang D."/>
            <person name="Wang J.Y."/>
            <person name="Li Y.F."/>
            <person name="Zhong Z.M."/>
            <person name="Liu X."/>
            <person name="Yu X."/>
            <person name="Liu D.K."/>
            <person name="Tu X.D."/>
            <person name="Liu B."/>
            <person name="Hao Y."/>
            <person name="Liao X.Y."/>
            <person name="Jiang Y.T."/>
            <person name="Sun W.H."/>
            <person name="Chen J."/>
            <person name="Chen Y.Q."/>
            <person name="Ai Y."/>
            <person name="Zhai J.W."/>
            <person name="Wu S.S."/>
            <person name="Zhou Z."/>
            <person name="Hsiao Y.Y."/>
            <person name="Wu W.L."/>
            <person name="Chen Y.Y."/>
            <person name="Lin Y.F."/>
            <person name="Hsu J.L."/>
            <person name="Li C.Y."/>
            <person name="Wang Z.W."/>
            <person name="Zhao X."/>
            <person name="Zhong W.Y."/>
            <person name="Ma X.K."/>
            <person name="Ma L."/>
            <person name="Huang J."/>
            <person name="Chen G.Z."/>
            <person name="Huang M.Z."/>
            <person name="Huang L."/>
            <person name="Peng D.H."/>
            <person name="Luo Y.B."/>
            <person name="Zou S.Q."/>
            <person name="Chen S.P."/>
            <person name="Lan S."/>
            <person name="Tsai W.C."/>
            <person name="Van de Peer Y."/>
            <person name="Liu Z.J."/>
        </authorList>
    </citation>
    <scope>NUCLEOTIDE SEQUENCE [LARGE SCALE GENOMIC DNA]</scope>
    <source>
        <strain evidence="6">Lor287</strain>
    </source>
</reference>
<dbReference type="InterPro" id="IPR008930">
    <property type="entry name" value="Terpenoid_cyclase/PrenylTrfase"/>
</dbReference>
<dbReference type="InterPro" id="IPR008949">
    <property type="entry name" value="Isoprenoid_synthase_dom_sf"/>
</dbReference>
<dbReference type="Pfam" id="PF01397">
    <property type="entry name" value="Terpene_synth"/>
    <property type="match status" value="1"/>
</dbReference>
<dbReference type="EMBL" id="JBBWWQ010000010">
    <property type="protein sequence ID" value="KAK8936722.1"/>
    <property type="molecule type" value="Genomic_DNA"/>
</dbReference>
<dbReference type="InterPro" id="IPR050148">
    <property type="entry name" value="Terpene_synthase-like"/>
</dbReference>
<dbReference type="SFLD" id="SFLDG01019">
    <property type="entry name" value="Terpene_Cyclase_Like_1_C_Termi"/>
    <property type="match status" value="1"/>
</dbReference>
<dbReference type="GO" id="GO:0000287">
    <property type="term" value="F:magnesium ion binding"/>
    <property type="evidence" value="ECO:0007669"/>
    <property type="project" value="InterPro"/>
</dbReference>
<keyword evidence="2" id="KW-0460">Magnesium</keyword>
<keyword evidence="1" id="KW-0479">Metal-binding</keyword>
<dbReference type="InterPro" id="IPR036965">
    <property type="entry name" value="Terpene_synth_N_sf"/>
</dbReference>
<evidence type="ECO:0000259" key="4">
    <source>
        <dbReference type="Pfam" id="PF01397"/>
    </source>
</evidence>
<dbReference type="CDD" id="cd00684">
    <property type="entry name" value="Terpene_cyclase_plant_C1"/>
    <property type="match status" value="1"/>
</dbReference>
<dbReference type="SUPFAM" id="SSF48239">
    <property type="entry name" value="Terpenoid cyclases/Protein prenyltransferases"/>
    <property type="match status" value="1"/>
</dbReference>